<reference evidence="2 3" key="1">
    <citation type="submission" date="2014-04" db="EMBL/GenBank/DDBJ databases">
        <authorList>
            <consortium name="DOE Joint Genome Institute"/>
            <person name="Kuo A."/>
            <person name="Tarkka M."/>
            <person name="Buscot F."/>
            <person name="Kohler A."/>
            <person name="Nagy L.G."/>
            <person name="Floudas D."/>
            <person name="Copeland A."/>
            <person name="Barry K.W."/>
            <person name="Cichocki N."/>
            <person name="Veneault-Fourrey C."/>
            <person name="LaButti K."/>
            <person name="Lindquist E.A."/>
            <person name="Lipzen A."/>
            <person name="Lundell T."/>
            <person name="Morin E."/>
            <person name="Murat C."/>
            <person name="Sun H."/>
            <person name="Tunlid A."/>
            <person name="Henrissat B."/>
            <person name="Grigoriev I.V."/>
            <person name="Hibbett D.S."/>
            <person name="Martin F."/>
            <person name="Nordberg H.P."/>
            <person name="Cantor M.N."/>
            <person name="Hua S.X."/>
        </authorList>
    </citation>
    <scope>NUCLEOTIDE SEQUENCE [LARGE SCALE GENOMIC DNA]</scope>
    <source>
        <strain evidence="2 3">F 1598</strain>
    </source>
</reference>
<dbReference type="EMBL" id="KN832976">
    <property type="protein sequence ID" value="KIM88530.1"/>
    <property type="molecule type" value="Genomic_DNA"/>
</dbReference>
<keyword evidence="3" id="KW-1185">Reference proteome</keyword>
<dbReference type="Proteomes" id="UP000054166">
    <property type="component" value="Unassembled WGS sequence"/>
</dbReference>
<organism evidence="2 3">
    <name type="scientific">Piloderma croceum (strain F 1598)</name>
    <dbReference type="NCBI Taxonomy" id="765440"/>
    <lineage>
        <taxon>Eukaryota</taxon>
        <taxon>Fungi</taxon>
        <taxon>Dikarya</taxon>
        <taxon>Basidiomycota</taxon>
        <taxon>Agaricomycotina</taxon>
        <taxon>Agaricomycetes</taxon>
        <taxon>Agaricomycetidae</taxon>
        <taxon>Atheliales</taxon>
        <taxon>Atheliaceae</taxon>
        <taxon>Piloderma</taxon>
    </lineage>
</organism>
<dbReference type="InterPro" id="IPR019188">
    <property type="entry name" value="SNAPC1"/>
</dbReference>
<dbReference type="OrthoDB" id="3253083at2759"/>
<feature type="compositionally biased region" description="Basic residues" evidence="1">
    <location>
        <begin position="224"/>
        <end position="236"/>
    </location>
</feature>
<protein>
    <submittedName>
        <fullName evidence="2">Uncharacterized protein</fullName>
    </submittedName>
</protein>
<evidence type="ECO:0000313" key="3">
    <source>
        <dbReference type="Proteomes" id="UP000054166"/>
    </source>
</evidence>
<gene>
    <name evidence="2" type="ORF">PILCRDRAFT_228881</name>
</gene>
<dbReference type="InParanoid" id="A0A0C3FVL3"/>
<accession>A0A0C3FVL3</accession>
<sequence length="399" mass="43863">MSLAPSPSVSRGGITIQPSYFTSSLYIHPLRDDILHLIQVYSNHYVQTQPTQPFSLFKTVWNSIRWTWMHFKVFDSRARDMFLKVTMRLFLAERMVHTEYPLNRVVALFGLYTFLRTQPRTKAPSLHSVEHIEIPIDLYTSIMTLPQTLTAHLTPLQAHAIYVLSALVKAQAFYILPASALHPFNPRELPREIFVQDGFELSTPVDEQGQELSGSAIVPEIPSKKKGRPTKRDKKKKALQALHQVDKWLEKNTITIHPPSGASNPASRAVEHATPPPAPITTHVLMSHPPTTTLNNYRTQKSQLLDAISANSGLSIPETGKVSAQEALHRANAAVLARMKKLDQMAAEKGLEVGGEGGERTGLGRVEKAVAELPQGADGVSGPRGGILGLLEGGGLGVP</sequence>
<evidence type="ECO:0000256" key="1">
    <source>
        <dbReference type="SAM" id="MobiDB-lite"/>
    </source>
</evidence>
<feature type="region of interest" description="Disordered" evidence="1">
    <location>
        <begin position="206"/>
        <end position="236"/>
    </location>
</feature>
<name>A0A0C3FVL3_PILCF</name>
<dbReference type="Pfam" id="PF09808">
    <property type="entry name" value="SNAPC1"/>
    <property type="match status" value="1"/>
</dbReference>
<evidence type="ECO:0000313" key="2">
    <source>
        <dbReference type="EMBL" id="KIM88530.1"/>
    </source>
</evidence>
<dbReference type="STRING" id="765440.A0A0C3FVL3"/>
<reference evidence="3" key="2">
    <citation type="submission" date="2015-01" db="EMBL/GenBank/DDBJ databases">
        <title>Evolutionary Origins and Diversification of the Mycorrhizal Mutualists.</title>
        <authorList>
            <consortium name="DOE Joint Genome Institute"/>
            <consortium name="Mycorrhizal Genomics Consortium"/>
            <person name="Kohler A."/>
            <person name="Kuo A."/>
            <person name="Nagy L.G."/>
            <person name="Floudas D."/>
            <person name="Copeland A."/>
            <person name="Barry K.W."/>
            <person name="Cichocki N."/>
            <person name="Veneault-Fourrey C."/>
            <person name="LaButti K."/>
            <person name="Lindquist E.A."/>
            <person name="Lipzen A."/>
            <person name="Lundell T."/>
            <person name="Morin E."/>
            <person name="Murat C."/>
            <person name="Riley R."/>
            <person name="Ohm R."/>
            <person name="Sun H."/>
            <person name="Tunlid A."/>
            <person name="Henrissat B."/>
            <person name="Grigoriev I.V."/>
            <person name="Hibbett D.S."/>
            <person name="Martin F."/>
        </authorList>
    </citation>
    <scope>NUCLEOTIDE SEQUENCE [LARGE SCALE GENOMIC DNA]</scope>
    <source>
        <strain evidence="3">F 1598</strain>
    </source>
</reference>
<dbReference type="HOGENOM" id="CLU_059053_0_0_1"/>
<proteinExistence type="predicted"/>
<dbReference type="AlphaFoldDB" id="A0A0C3FVL3"/>